<evidence type="ECO:0000313" key="1">
    <source>
        <dbReference type="EMBL" id="GEL16323.1"/>
    </source>
</evidence>
<accession>A0A511CVQ7</accession>
<reference evidence="1 2" key="1">
    <citation type="submission" date="2019-07" db="EMBL/GenBank/DDBJ databases">
        <title>Whole genome shotgun sequence of Pseudonocardia asaccharolytica NBRC 16224.</title>
        <authorList>
            <person name="Hosoyama A."/>
            <person name="Uohara A."/>
            <person name="Ohji S."/>
            <person name="Ichikawa N."/>
        </authorList>
    </citation>
    <scope>NUCLEOTIDE SEQUENCE [LARGE SCALE GENOMIC DNA]</scope>
    <source>
        <strain evidence="1 2">NBRC 16224</strain>
    </source>
</reference>
<dbReference type="OrthoDB" id="3804952at2"/>
<proteinExistence type="predicted"/>
<dbReference type="EMBL" id="BJVI01000001">
    <property type="protein sequence ID" value="GEL16323.1"/>
    <property type="molecule type" value="Genomic_DNA"/>
</dbReference>
<dbReference type="AlphaFoldDB" id="A0A511CVQ7"/>
<dbReference type="STRING" id="1123024.GCA_000423625_01027"/>
<organism evidence="1 2">
    <name type="scientific">Pseudonocardia asaccharolytica DSM 44247 = NBRC 16224</name>
    <dbReference type="NCBI Taxonomy" id="1123024"/>
    <lineage>
        <taxon>Bacteria</taxon>
        <taxon>Bacillati</taxon>
        <taxon>Actinomycetota</taxon>
        <taxon>Actinomycetes</taxon>
        <taxon>Pseudonocardiales</taxon>
        <taxon>Pseudonocardiaceae</taxon>
        <taxon>Pseudonocardia</taxon>
    </lineage>
</organism>
<gene>
    <name evidence="1" type="ORF">PA7_01600</name>
</gene>
<evidence type="ECO:0000313" key="2">
    <source>
        <dbReference type="Proteomes" id="UP000321328"/>
    </source>
</evidence>
<sequence>MIKAAAQVPDPTALYRIRDGSYAADLLIAAVAECDLRSYFGSLAERPTARELADVLRTDRQAAWASAGATADDRETDWSGRLGDAAFAQRFTAAMDARGPSWVRPSPTPSRTSP</sequence>
<name>A0A511CVQ7_9PSEU</name>
<comment type="caution">
    <text evidence="1">The sequence shown here is derived from an EMBL/GenBank/DDBJ whole genome shotgun (WGS) entry which is preliminary data.</text>
</comment>
<dbReference type="Proteomes" id="UP000321328">
    <property type="component" value="Unassembled WGS sequence"/>
</dbReference>
<protein>
    <submittedName>
        <fullName evidence="1">Uncharacterized protein</fullName>
    </submittedName>
</protein>
<keyword evidence="2" id="KW-1185">Reference proteome</keyword>
<dbReference type="RefSeq" id="WP_028929132.1">
    <property type="nucleotide sequence ID" value="NZ_AUII01000003.1"/>
</dbReference>